<proteinExistence type="predicted"/>
<evidence type="ECO:0000256" key="1">
    <source>
        <dbReference type="SAM" id="Coils"/>
    </source>
</evidence>
<accession>A0AAW2IAN2</accession>
<comment type="caution">
    <text evidence="2">The sequence shown here is derived from an EMBL/GenBank/DDBJ whole genome shotgun (WGS) entry which is preliminary data.</text>
</comment>
<sequence length="177" mass="20545">MNCVENVLNRVTDDTFIEIYKNCYKGFEKRDDVERCSLSGSSAEARKYRKQLNTLVKRSLSETIHDTLLTKLDAKLKELEELKEEQTDVTCKWRPPGNAFKHMIPFDAASKTEEKREIESCIEKEKESINLLKMRLIQKRSKACELRDMIQASLDKIERAVVQSVNEDAIKENVSEN</sequence>
<organism evidence="2">
    <name type="scientific">Menopon gallinae</name>
    <name type="common">poultry shaft louse</name>
    <dbReference type="NCBI Taxonomy" id="328185"/>
    <lineage>
        <taxon>Eukaryota</taxon>
        <taxon>Metazoa</taxon>
        <taxon>Ecdysozoa</taxon>
        <taxon>Arthropoda</taxon>
        <taxon>Hexapoda</taxon>
        <taxon>Insecta</taxon>
        <taxon>Pterygota</taxon>
        <taxon>Neoptera</taxon>
        <taxon>Paraneoptera</taxon>
        <taxon>Psocodea</taxon>
        <taxon>Troctomorpha</taxon>
        <taxon>Phthiraptera</taxon>
        <taxon>Amblycera</taxon>
        <taxon>Menoponidae</taxon>
        <taxon>Menopon</taxon>
    </lineage>
</organism>
<dbReference type="AlphaFoldDB" id="A0AAW2IAN2"/>
<name>A0AAW2IAN2_9NEOP</name>
<dbReference type="EMBL" id="JARGDH010000001">
    <property type="protein sequence ID" value="KAL0278846.1"/>
    <property type="molecule type" value="Genomic_DNA"/>
</dbReference>
<reference evidence="2" key="1">
    <citation type="journal article" date="2024" name="Gigascience">
        <title>Chromosome-level genome of the poultry shaft louse Menopon gallinae provides insight into the host-switching and adaptive evolution of parasitic lice.</title>
        <authorList>
            <person name="Xu Y."/>
            <person name="Ma L."/>
            <person name="Liu S."/>
            <person name="Liang Y."/>
            <person name="Liu Q."/>
            <person name="He Z."/>
            <person name="Tian L."/>
            <person name="Duan Y."/>
            <person name="Cai W."/>
            <person name="Li H."/>
            <person name="Song F."/>
        </authorList>
    </citation>
    <scope>NUCLEOTIDE SEQUENCE</scope>
    <source>
        <strain evidence="2">Cailab_2023a</strain>
    </source>
</reference>
<gene>
    <name evidence="2" type="ORF">PYX00_000536</name>
</gene>
<protein>
    <submittedName>
        <fullName evidence="2">Uncharacterized protein</fullName>
    </submittedName>
</protein>
<evidence type="ECO:0000313" key="2">
    <source>
        <dbReference type="EMBL" id="KAL0278846.1"/>
    </source>
</evidence>
<keyword evidence="1" id="KW-0175">Coiled coil</keyword>
<feature type="coiled-coil region" evidence="1">
    <location>
        <begin position="65"/>
        <end position="92"/>
    </location>
</feature>